<feature type="compositionally biased region" description="Basic residues" evidence="1">
    <location>
        <begin position="176"/>
        <end position="189"/>
    </location>
</feature>
<feature type="region of interest" description="Disordered" evidence="1">
    <location>
        <begin position="437"/>
        <end position="486"/>
    </location>
</feature>
<feature type="compositionally biased region" description="Gly residues" evidence="1">
    <location>
        <begin position="134"/>
        <end position="143"/>
    </location>
</feature>
<gene>
    <name evidence="2" type="ORF">Cvel_423</name>
</gene>
<feature type="region of interest" description="Disordered" evidence="1">
    <location>
        <begin position="352"/>
        <end position="421"/>
    </location>
</feature>
<evidence type="ECO:0000256" key="1">
    <source>
        <dbReference type="SAM" id="MobiDB-lite"/>
    </source>
</evidence>
<feature type="region of interest" description="Disordered" evidence="1">
    <location>
        <begin position="1"/>
        <end position="263"/>
    </location>
</feature>
<reference evidence="2" key="1">
    <citation type="submission" date="2014-11" db="EMBL/GenBank/DDBJ databases">
        <authorList>
            <person name="Otto D Thomas"/>
            <person name="Naeem Raeece"/>
        </authorList>
    </citation>
    <scope>NUCLEOTIDE SEQUENCE</scope>
</reference>
<protein>
    <submittedName>
        <fullName evidence="2">Uncharacterized protein</fullName>
    </submittedName>
</protein>
<evidence type="ECO:0000313" key="2">
    <source>
        <dbReference type="EMBL" id="CEM14406.1"/>
    </source>
</evidence>
<dbReference type="AlphaFoldDB" id="A0A0G4FKH6"/>
<dbReference type="EMBL" id="CDMZ01000441">
    <property type="protein sequence ID" value="CEM14406.1"/>
    <property type="molecule type" value="Genomic_DNA"/>
</dbReference>
<feature type="compositionally biased region" description="Basic and acidic residues" evidence="1">
    <location>
        <begin position="475"/>
        <end position="486"/>
    </location>
</feature>
<feature type="compositionally biased region" description="Basic and acidic residues" evidence="1">
    <location>
        <begin position="201"/>
        <end position="223"/>
    </location>
</feature>
<organism evidence="2">
    <name type="scientific">Chromera velia CCMP2878</name>
    <dbReference type="NCBI Taxonomy" id="1169474"/>
    <lineage>
        <taxon>Eukaryota</taxon>
        <taxon>Sar</taxon>
        <taxon>Alveolata</taxon>
        <taxon>Colpodellida</taxon>
        <taxon>Chromeraceae</taxon>
        <taxon>Chromera</taxon>
    </lineage>
</organism>
<feature type="compositionally biased region" description="Acidic residues" evidence="1">
    <location>
        <begin position="77"/>
        <end position="86"/>
    </location>
</feature>
<dbReference type="PhylomeDB" id="A0A0G4FKH6"/>
<dbReference type="VEuPathDB" id="CryptoDB:Cvel_423"/>
<feature type="compositionally biased region" description="Basic and acidic residues" evidence="1">
    <location>
        <begin position="7"/>
        <end position="49"/>
    </location>
</feature>
<name>A0A0G4FKH6_9ALVE</name>
<proteinExistence type="predicted"/>
<sequence>MFHRSKHHDDRSRPIVFEREDPTVEVVPPKDLRDRVNKNEVGRGDRAWEELSDASVAKTGRDRRGGEGSPRARVSGAEDEETDEDTFASVSLLWGRLSESDPDDGDDRGDPPDGNGGQGDPSLDDSLHDPPLGGYSGGDWGGGTDDEGGGDGGGDVPPGSSQALHHGISVEERAHLHLSARRRPRRLSVRRILSGDDGDDERGAESSTERGRGDKSEPEDRPIDPSAHPGGADRSRSEQGTPIQERRVLGPAALEFSSYDRQPMEAHPIKGAVVQKDNRKKLVALHSKARRSYGWADLAPDLSVRDPLAFKVKEIRDGRANWSSIKHVFDIRGGRVPKKAVRMIDDPVQLREESRVVPKAAESQPSVPLNAGGEEQAEDHGGPPTAEGASDEGNEVGGVEPLGPIAENMETDEEPPSMVAFMVRDEYVSDISLSTFEASGLGSGSDSSSSDDEWGVLGGGKLPRAGKGPTVRQNPPKEEVEEMNKVDEVLQGPQWERFNTLCAMEVLREGRARRVSEVTGKNWNDDFREERGIPSFAGAMAWEREEGSPK</sequence>
<accession>A0A0G4FKH6</accession>